<feature type="region of interest" description="Disordered" evidence="1">
    <location>
        <begin position="1"/>
        <end position="121"/>
    </location>
</feature>
<organism evidence="2 3">
    <name type="scientific">Azospirillum picis</name>
    <dbReference type="NCBI Taxonomy" id="488438"/>
    <lineage>
        <taxon>Bacteria</taxon>
        <taxon>Pseudomonadati</taxon>
        <taxon>Pseudomonadota</taxon>
        <taxon>Alphaproteobacteria</taxon>
        <taxon>Rhodospirillales</taxon>
        <taxon>Azospirillaceae</taxon>
        <taxon>Azospirillum</taxon>
    </lineage>
</organism>
<gene>
    <name evidence="2" type="ORF">QO018_001394</name>
</gene>
<feature type="compositionally biased region" description="Basic and acidic residues" evidence="1">
    <location>
        <begin position="1"/>
        <end position="12"/>
    </location>
</feature>
<protein>
    <submittedName>
        <fullName evidence="2">Uncharacterized protein</fullName>
    </submittedName>
</protein>
<feature type="compositionally biased region" description="Basic and acidic residues" evidence="1">
    <location>
        <begin position="22"/>
        <end position="40"/>
    </location>
</feature>
<dbReference type="EMBL" id="JAUSVU010000003">
    <property type="protein sequence ID" value="MDQ0532550.1"/>
    <property type="molecule type" value="Genomic_DNA"/>
</dbReference>
<evidence type="ECO:0000256" key="1">
    <source>
        <dbReference type="SAM" id="MobiDB-lite"/>
    </source>
</evidence>
<dbReference type="RefSeq" id="WP_209979576.1">
    <property type="nucleotide sequence ID" value="NZ_JAGINO010000003.1"/>
</dbReference>
<evidence type="ECO:0000313" key="3">
    <source>
        <dbReference type="Proteomes" id="UP001244552"/>
    </source>
</evidence>
<dbReference type="Proteomes" id="UP001244552">
    <property type="component" value="Unassembled WGS sequence"/>
</dbReference>
<proteinExistence type="predicted"/>
<evidence type="ECO:0000313" key="2">
    <source>
        <dbReference type="EMBL" id="MDQ0532550.1"/>
    </source>
</evidence>
<name>A0ABU0MGH2_9PROT</name>
<sequence>MATNDRRDDRPVRGGPNDSDGVDERRIPLDIRETRDHPDVDEQVEGFQRIIGPGAGTAADRPAEDDFGIPGSEEEGGLGTGPLPPRQPDHPQRPAGRPDGLPDDRIVSDRNVAVDGARDGR</sequence>
<reference evidence="2 3" key="1">
    <citation type="submission" date="2023-07" db="EMBL/GenBank/DDBJ databases">
        <title>Genomic Encyclopedia of Type Strains, Phase IV (KMG-IV): sequencing the most valuable type-strain genomes for metagenomic binning, comparative biology and taxonomic classification.</title>
        <authorList>
            <person name="Goeker M."/>
        </authorList>
    </citation>
    <scope>NUCLEOTIDE SEQUENCE [LARGE SCALE GENOMIC DNA]</scope>
    <source>
        <strain evidence="2 3">DSM 19922</strain>
    </source>
</reference>
<keyword evidence="3" id="KW-1185">Reference proteome</keyword>
<comment type="caution">
    <text evidence="2">The sequence shown here is derived from an EMBL/GenBank/DDBJ whole genome shotgun (WGS) entry which is preliminary data.</text>
</comment>
<accession>A0ABU0MGH2</accession>
<feature type="compositionally biased region" description="Acidic residues" evidence="1">
    <location>
        <begin position="63"/>
        <end position="76"/>
    </location>
</feature>